<reference evidence="2" key="1">
    <citation type="journal article" date="2022" name="Mol. Ecol. Resour.">
        <title>The genomes of chicory, endive, great burdock and yacon provide insights into Asteraceae palaeo-polyploidization history and plant inulin production.</title>
        <authorList>
            <person name="Fan W."/>
            <person name="Wang S."/>
            <person name="Wang H."/>
            <person name="Wang A."/>
            <person name="Jiang F."/>
            <person name="Liu H."/>
            <person name="Zhao H."/>
            <person name="Xu D."/>
            <person name="Zhang Y."/>
        </authorList>
    </citation>
    <scope>NUCLEOTIDE SEQUENCE [LARGE SCALE GENOMIC DNA]</scope>
    <source>
        <strain evidence="2">cv. Yunnan</strain>
    </source>
</reference>
<name>A0ACB9HS11_9ASTR</name>
<gene>
    <name evidence="1" type="ORF">L1987_33884</name>
</gene>
<organism evidence="1 2">
    <name type="scientific">Smallanthus sonchifolius</name>
    <dbReference type="NCBI Taxonomy" id="185202"/>
    <lineage>
        <taxon>Eukaryota</taxon>
        <taxon>Viridiplantae</taxon>
        <taxon>Streptophyta</taxon>
        <taxon>Embryophyta</taxon>
        <taxon>Tracheophyta</taxon>
        <taxon>Spermatophyta</taxon>
        <taxon>Magnoliopsida</taxon>
        <taxon>eudicotyledons</taxon>
        <taxon>Gunneridae</taxon>
        <taxon>Pentapetalae</taxon>
        <taxon>asterids</taxon>
        <taxon>campanulids</taxon>
        <taxon>Asterales</taxon>
        <taxon>Asteraceae</taxon>
        <taxon>Asteroideae</taxon>
        <taxon>Heliantheae alliance</taxon>
        <taxon>Millerieae</taxon>
        <taxon>Smallanthus</taxon>
    </lineage>
</organism>
<dbReference type="EMBL" id="CM042028">
    <property type="protein sequence ID" value="KAI3798607.1"/>
    <property type="molecule type" value="Genomic_DNA"/>
</dbReference>
<keyword evidence="2" id="KW-1185">Reference proteome</keyword>
<evidence type="ECO:0000313" key="1">
    <source>
        <dbReference type="EMBL" id="KAI3798607.1"/>
    </source>
</evidence>
<protein>
    <submittedName>
        <fullName evidence="1">Uncharacterized protein</fullName>
    </submittedName>
</protein>
<sequence>MGAKNAIAIQFSRLSQSEVEAFCKDQGIKLSFNHVAPNPSISISKCLVGSIAIKEVSMSRHSRKRLASSYAEPISPSPSEPKIMELSDEVVGKPKKASTAKGKESPTSEWLTIRGECEKLLSRRDKLKAAFDGASKEVDKDEDWELWKLRKAQTNESRSGYKSPSIDVSKTLNLQGGNF</sequence>
<dbReference type="Proteomes" id="UP001056120">
    <property type="component" value="Linkage Group LG11"/>
</dbReference>
<comment type="caution">
    <text evidence="1">The sequence shown here is derived from an EMBL/GenBank/DDBJ whole genome shotgun (WGS) entry which is preliminary data.</text>
</comment>
<proteinExistence type="predicted"/>
<evidence type="ECO:0000313" key="2">
    <source>
        <dbReference type="Proteomes" id="UP001056120"/>
    </source>
</evidence>
<reference evidence="1 2" key="2">
    <citation type="journal article" date="2022" name="Mol. Ecol. Resour.">
        <title>The genomes of chicory, endive, great burdock and yacon provide insights into Asteraceae paleo-polyploidization history and plant inulin production.</title>
        <authorList>
            <person name="Fan W."/>
            <person name="Wang S."/>
            <person name="Wang H."/>
            <person name="Wang A."/>
            <person name="Jiang F."/>
            <person name="Liu H."/>
            <person name="Zhao H."/>
            <person name="Xu D."/>
            <person name="Zhang Y."/>
        </authorList>
    </citation>
    <scope>NUCLEOTIDE SEQUENCE [LARGE SCALE GENOMIC DNA]</scope>
    <source>
        <strain evidence="2">cv. Yunnan</strain>
        <tissue evidence="1">Leaves</tissue>
    </source>
</reference>
<accession>A0ACB9HS11</accession>